<keyword evidence="2" id="KW-1185">Reference proteome</keyword>
<sequence length="220" mass="23916">MDTDVMYVTDESVRQPLTREPQPGGTIRYGDRFVLRSCASVEPRFVSIVRRKAGKRVPSALSVNAGLSGAGAQADAVWTFVPATRAKNRVGEPVSFGDAVRLQLFDYCGNYRLLAMGEADSGSVTALRAPCARDLSTWFVACTGALRADDQGQMLPSGPVNRYLRYGKDCYITLTQAGRYLCLTPAAQGTNSHGIGTLSDWPRTGLAIFWHADRCTDDAR</sequence>
<protein>
    <submittedName>
        <fullName evidence="1">Uncharacterized protein</fullName>
    </submittedName>
</protein>
<reference evidence="2" key="1">
    <citation type="submission" date="2017-04" db="EMBL/GenBank/DDBJ databases">
        <authorList>
            <person name="Varghese N."/>
            <person name="Submissions S."/>
        </authorList>
    </citation>
    <scope>NUCLEOTIDE SEQUENCE [LARGE SCALE GENOMIC DNA]</scope>
    <source>
        <strain evidence="2">Ballard 720</strain>
    </source>
</reference>
<dbReference type="EMBL" id="FXAH01000002">
    <property type="protein sequence ID" value="SMF06604.1"/>
    <property type="molecule type" value="Genomic_DNA"/>
</dbReference>
<dbReference type="AlphaFoldDB" id="A0A1X7D0X9"/>
<accession>A0A1X7D0X9</accession>
<organism evidence="1 2">
    <name type="scientific">Trinickia caryophylli</name>
    <name type="common">Paraburkholderia caryophylli</name>
    <dbReference type="NCBI Taxonomy" id="28094"/>
    <lineage>
        <taxon>Bacteria</taxon>
        <taxon>Pseudomonadati</taxon>
        <taxon>Pseudomonadota</taxon>
        <taxon>Betaproteobacteria</taxon>
        <taxon>Burkholderiales</taxon>
        <taxon>Burkholderiaceae</taxon>
        <taxon>Trinickia</taxon>
    </lineage>
</organism>
<dbReference type="GeneID" id="95552442"/>
<gene>
    <name evidence="1" type="ORF">SAMN06295900_102235</name>
</gene>
<evidence type="ECO:0000313" key="2">
    <source>
        <dbReference type="Proteomes" id="UP000192911"/>
    </source>
</evidence>
<dbReference type="OrthoDB" id="9087077at2"/>
<proteinExistence type="predicted"/>
<dbReference type="Proteomes" id="UP000192911">
    <property type="component" value="Unassembled WGS sequence"/>
</dbReference>
<name>A0A1X7D0X9_TRICW</name>
<evidence type="ECO:0000313" key="1">
    <source>
        <dbReference type="EMBL" id="SMF06604.1"/>
    </source>
</evidence>
<dbReference type="RefSeq" id="WP_085224914.1">
    <property type="nucleotide sequence ID" value="NZ_BSQD01000002.1"/>
</dbReference>